<dbReference type="InterPro" id="IPR028978">
    <property type="entry name" value="Chorismate_lyase_/UTRA_dom_sf"/>
</dbReference>
<dbReference type="InterPro" id="IPR036390">
    <property type="entry name" value="WH_DNA-bd_sf"/>
</dbReference>
<dbReference type="Gene3D" id="3.40.1410.10">
    <property type="entry name" value="Chorismate lyase-like"/>
    <property type="match status" value="1"/>
</dbReference>
<dbReference type="Gene3D" id="1.10.10.10">
    <property type="entry name" value="Winged helix-like DNA-binding domain superfamily/Winged helix DNA-binding domain"/>
    <property type="match status" value="1"/>
</dbReference>
<proteinExistence type="predicted"/>
<dbReference type="CDD" id="cd07377">
    <property type="entry name" value="WHTH_GntR"/>
    <property type="match status" value="1"/>
</dbReference>
<dbReference type="SUPFAM" id="SSF46785">
    <property type="entry name" value="Winged helix' DNA-binding domain"/>
    <property type="match status" value="1"/>
</dbReference>
<organism evidence="5 6">
    <name type="scientific">Leifsonia kafniensis</name>
    <dbReference type="NCBI Taxonomy" id="475957"/>
    <lineage>
        <taxon>Bacteria</taxon>
        <taxon>Bacillati</taxon>
        <taxon>Actinomycetota</taxon>
        <taxon>Actinomycetes</taxon>
        <taxon>Micrococcales</taxon>
        <taxon>Microbacteriaceae</taxon>
        <taxon>Leifsonia</taxon>
    </lineage>
</organism>
<dbReference type="InterPro" id="IPR050679">
    <property type="entry name" value="Bact_HTH_transcr_reg"/>
</dbReference>
<dbReference type="Pfam" id="PF00392">
    <property type="entry name" value="GntR"/>
    <property type="match status" value="1"/>
</dbReference>
<dbReference type="SMART" id="SM00345">
    <property type="entry name" value="HTH_GNTR"/>
    <property type="match status" value="1"/>
</dbReference>
<dbReference type="Proteomes" id="UP001501803">
    <property type="component" value="Unassembled WGS sequence"/>
</dbReference>
<sequence>MTSLHPSTARRAVRPSDTSVRYQKIAEDLEVKIRAGVYPVGRALPAEDSLACEYAVARGTIRRALATLNSDGTLIVRRGSRWVVRSAPMPRDLTVLRSFGQWAMATGQAFSARTVSLKRGRADATESRELGVRLSSPVLRMVRVESIDGRPIMIKRTTFPERLIAVVEAVPADARSLMEVIGRTVGLALASGENRIGAMLANAADRRLLELDGPEPLLQLVRSAHDSTGRAFELSDDRYLADSVNFTLMNSVEGRSARIG</sequence>
<name>A0ABP7KPB3_9MICO</name>
<evidence type="ECO:0000259" key="4">
    <source>
        <dbReference type="PROSITE" id="PS50949"/>
    </source>
</evidence>
<evidence type="ECO:0000256" key="1">
    <source>
        <dbReference type="ARBA" id="ARBA00023015"/>
    </source>
</evidence>
<keyword evidence="6" id="KW-1185">Reference proteome</keyword>
<evidence type="ECO:0000313" key="6">
    <source>
        <dbReference type="Proteomes" id="UP001501803"/>
    </source>
</evidence>
<protein>
    <submittedName>
        <fullName evidence="5">GntR family transcriptional regulator</fullName>
    </submittedName>
</protein>
<reference evidence="6" key="1">
    <citation type="journal article" date="2019" name="Int. J. Syst. Evol. Microbiol.">
        <title>The Global Catalogue of Microorganisms (GCM) 10K type strain sequencing project: providing services to taxonomists for standard genome sequencing and annotation.</title>
        <authorList>
            <consortium name="The Broad Institute Genomics Platform"/>
            <consortium name="The Broad Institute Genome Sequencing Center for Infectious Disease"/>
            <person name="Wu L."/>
            <person name="Ma J."/>
        </authorList>
    </citation>
    <scope>NUCLEOTIDE SEQUENCE [LARGE SCALE GENOMIC DNA]</scope>
    <source>
        <strain evidence="6">JCM 17021</strain>
    </source>
</reference>
<dbReference type="SUPFAM" id="SSF64288">
    <property type="entry name" value="Chorismate lyase-like"/>
    <property type="match status" value="1"/>
</dbReference>
<dbReference type="SMART" id="SM00866">
    <property type="entry name" value="UTRA"/>
    <property type="match status" value="1"/>
</dbReference>
<dbReference type="Pfam" id="PF07702">
    <property type="entry name" value="UTRA"/>
    <property type="match status" value="1"/>
</dbReference>
<keyword evidence="2" id="KW-0238">DNA-binding</keyword>
<dbReference type="PANTHER" id="PTHR44846">
    <property type="entry name" value="MANNOSYL-D-GLYCERATE TRANSPORT/METABOLISM SYSTEM REPRESSOR MNGR-RELATED"/>
    <property type="match status" value="1"/>
</dbReference>
<feature type="domain" description="HTH gntR-type" evidence="4">
    <location>
        <begin position="19"/>
        <end position="87"/>
    </location>
</feature>
<keyword evidence="3" id="KW-0804">Transcription</keyword>
<dbReference type="InterPro" id="IPR036388">
    <property type="entry name" value="WH-like_DNA-bd_sf"/>
</dbReference>
<accession>A0ABP7KPB3</accession>
<comment type="caution">
    <text evidence="5">The sequence shown here is derived from an EMBL/GenBank/DDBJ whole genome shotgun (WGS) entry which is preliminary data.</text>
</comment>
<dbReference type="EMBL" id="BAABCN010000008">
    <property type="protein sequence ID" value="GAA3883200.1"/>
    <property type="molecule type" value="Genomic_DNA"/>
</dbReference>
<gene>
    <name evidence="5" type="ORF">GCM10022381_26770</name>
</gene>
<dbReference type="PROSITE" id="PS50949">
    <property type="entry name" value="HTH_GNTR"/>
    <property type="match status" value="1"/>
</dbReference>
<keyword evidence="1" id="KW-0805">Transcription regulation</keyword>
<evidence type="ECO:0000256" key="2">
    <source>
        <dbReference type="ARBA" id="ARBA00023125"/>
    </source>
</evidence>
<evidence type="ECO:0000256" key="3">
    <source>
        <dbReference type="ARBA" id="ARBA00023163"/>
    </source>
</evidence>
<dbReference type="PRINTS" id="PR00035">
    <property type="entry name" value="HTHGNTR"/>
</dbReference>
<dbReference type="InterPro" id="IPR011663">
    <property type="entry name" value="UTRA"/>
</dbReference>
<evidence type="ECO:0000313" key="5">
    <source>
        <dbReference type="EMBL" id="GAA3883200.1"/>
    </source>
</evidence>
<dbReference type="RefSeq" id="WP_345067530.1">
    <property type="nucleotide sequence ID" value="NZ_BAABCN010000008.1"/>
</dbReference>
<dbReference type="PANTHER" id="PTHR44846:SF17">
    <property type="entry name" value="GNTR-FAMILY TRANSCRIPTIONAL REGULATOR"/>
    <property type="match status" value="1"/>
</dbReference>
<dbReference type="InterPro" id="IPR000524">
    <property type="entry name" value="Tscrpt_reg_HTH_GntR"/>
</dbReference>